<gene>
    <name evidence="3" type="ORF">JVT61DRAFT_42</name>
</gene>
<feature type="domain" description="DUF6532" evidence="2">
    <location>
        <begin position="4"/>
        <end position="74"/>
    </location>
</feature>
<dbReference type="InterPro" id="IPR045341">
    <property type="entry name" value="DUF6532"/>
</dbReference>
<evidence type="ECO:0000256" key="1">
    <source>
        <dbReference type="SAM" id="SignalP"/>
    </source>
</evidence>
<name>A0A8I2YY34_9AGAM</name>
<dbReference type="OrthoDB" id="2670686at2759"/>
<keyword evidence="4" id="KW-1185">Reference proteome</keyword>
<protein>
    <recommendedName>
        <fullName evidence="2">DUF6532 domain-containing protein</fullName>
    </recommendedName>
</protein>
<accession>A0A8I2YY34</accession>
<evidence type="ECO:0000259" key="2">
    <source>
        <dbReference type="Pfam" id="PF20149"/>
    </source>
</evidence>
<feature type="chain" id="PRO_5034603625" description="DUF6532 domain-containing protein" evidence="1">
    <location>
        <begin position="23"/>
        <end position="103"/>
    </location>
</feature>
<dbReference type="AlphaFoldDB" id="A0A8I2YY34"/>
<evidence type="ECO:0000313" key="4">
    <source>
        <dbReference type="Proteomes" id="UP000683000"/>
    </source>
</evidence>
<dbReference type="Pfam" id="PF20149">
    <property type="entry name" value="DUF6532"/>
    <property type="match status" value="1"/>
</dbReference>
<comment type="caution">
    <text evidence="3">The sequence shown here is derived from an EMBL/GenBank/DDBJ whole genome shotgun (WGS) entry which is preliminary data.</text>
</comment>
<reference evidence="3" key="1">
    <citation type="submission" date="2021-03" db="EMBL/GenBank/DDBJ databases">
        <title>Evolutionary innovations through gain and loss of genes in the ectomycorrhizal Boletales.</title>
        <authorList>
            <person name="Wu G."/>
            <person name="Miyauchi S."/>
            <person name="Morin E."/>
            <person name="Yang Z.-L."/>
            <person name="Xu J."/>
            <person name="Martin F.M."/>
        </authorList>
    </citation>
    <scope>NUCLEOTIDE SEQUENCE</scope>
    <source>
        <strain evidence="3">BR01</strain>
    </source>
</reference>
<proteinExistence type="predicted"/>
<feature type="signal peptide" evidence="1">
    <location>
        <begin position="1"/>
        <end position="22"/>
    </location>
</feature>
<evidence type="ECO:0000313" key="3">
    <source>
        <dbReference type="EMBL" id="KAG6381469.1"/>
    </source>
</evidence>
<keyword evidence="1" id="KW-0732">Signal</keyword>
<organism evidence="3 4">
    <name type="scientific">Boletus reticuloceps</name>
    <dbReference type="NCBI Taxonomy" id="495285"/>
    <lineage>
        <taxon>Eukaryota</taxon>
        <taxon>Fungi</taxon>
        <taxon>Dikarya</taxon>
        <taxon>Basidiomycota</taxon>
        <taxon>Agaricomycotina</taxon>
        <taxon>Agaricomycetes</taxon>
        <taxon>Agaricomycetidae</taxon>
        <taxon>Boletales</taxon>
        <taxon>Boletineae</taxon>
        <taxon>Boletaceae</taxon>
        <taxon>Boletoideae</taxon>
        <taxon>Boletus</taxon>
    </lineage>
</organism>
<dbReference type="EMBL" id="JAGFBS010000001">
    <property type="protein sequence ID" value="KAG6381469.1"/>
    <property type="molecule type" value="Genomic_DNA"/>
</dbReference>
<dbReference type="Proteomes" id="UP000683000">
    <property type="component" value="Unassembled WGS sequence"/>
</dbReference>
<sequence length="103" mass="11396">MAARALATLINIFLYSGPTALGAIFPKVFSCEVPQVAVCLAAILRAAIDEYVMTGTHQDQTFEYVGYSKIYTNFHMMQLTINKDLKHAAKPKALKVEWAASAW</sequence>